<sequence length="246" mass="28224">MAATVVDSVDLNLPQAACHVFRARGIPYTYWFEYALRHHGSRTVVFTLYLLVVSVREAENCLRSLGWTSAERSPYDPQFYDPAVDEQVVLSRGDSEYDAVALMSSYQWPGIVPSADDNDRAHYAPLPQLYNALVQRLLDTDCWSFRMYLNLQISYLHLDCPALASPDFLAALPPDIRQFNLDWRSETLRMHTDATVQHERKIRAQAREGRWKLMYEGSAELGGTKIDREYEAKLLATLESNERQIS</sequence>
<evidence type="ECO:0000313" key="1">
    <source>
        <dbReference type="EMBL" id="OSD02431.1"/>
    </source>
</evidence>
<dbReference type="EMBL" id="KZ084105">
    <property type="protein sequence ID" value="OSD02431.1"/>
    <property type="molecule type" value="Genomic_DNA"/>
</dbReference>
<protein>
    <submittedName>
        <fullName evidence="1">Uncharacterized protein</fullName>
    </submittedName>
</protein>
<name>A0A1Y2IQD4_TRAC3</name>
<dbReference type="OrthoDB" id="2734559at2759"/>
<keyword evidence="2" id="KW-1185">Reference proteome</keyword>
<evidence type="ECO:0000313" key="2">
    <source>
        <dbReference type="Proteomes" id="UP000193067"/>
    </source>
</evidence>
<dbReference type="Proteomes" id="UP000193067">
    <property type="component" value="Unassembled WGS sequence"/>
</dbReference>
<organism evidence="1 2">
    <name type="scientific">Trametes coccinea (strain BRFM310)</name>
    <name type="common">Pycnoporus coccineus</name>
    <dbReference type="NCBI Taxonomy" id="1353009"/>
    <lineage>
        <taxon>Eukaryota</taxon>
        <taxon>Fungi</taxon>
        <taxon>Dikarya</taxon>
        <taxon>Basidiomycota</taxon>
        <taxon>Agaricomycotina</taxon>
        <taxon>Agaricomycetes</taxon>
        <taxon>Polyporales</taxon>
        <taxon>Polyporaceae</taxon>
        <taxon>Trametes</taxon>
    </lineage>
</organism>
<proteinExistence type="predicted"/>
<reference evidence="1 2" key="1">
    <citation type="journal article" date="2015" name="Biotechnol. Biofuels">
        <title>Enhanced degradation of softwood versus hardwood by the white-rot fungus Pycnoporus coccineus.</title>
        <authorList>
            <person name="Couturier M."/>
            <person name="Navarro D."/>
            <person name="Chevret D."/>
            <person name="Henrissat B."/>
            <person name="Piumi F."/>
            <person name="Ruiz-Duenas F.J."/>
            <person name="Martinez A.T."/>
            <person name="Grigoriev I.V."/>
            <person name="Riley R."/>
            <person name="Lipzen A."/>
            <person name="Berrin J.G."/>
            <person name="Master E.R."/>
            <person name="Rosso M.N."/>
        </authorList>
    </citation>
    <scope>NUCLEOTIDE SEQUENCE [LARGE SCALE GENOMIC DNA]</scope>
    <source>
        <strain evidence="1 2">BRFM310</strain>
    </source>
</reference>
<gene>
    <name evidence="1" type="ORF">PYCCODRAFT_402717</name>
</gene>
<dbReference type="AlphaFoldDB" id="A0A1Y2IQD4"/>
<accession>A0A1Y2IQD4</accession>